<feature type="region of interest" description="Disordered" evidence="10">
    <location>
        <begin position="65"/>
        <end position="109"/>
    </location>
</feature>
<proteinExistence type="predicted"/>
<feature type="compositionally biased region" description="Low complexity" evidence="10">
    <location>
        <begin position="75"/>
        <end position="109"/>
    </location>
</feature>
<keyword evidence="8" id="KW-0675">Receptor</keyword>
<evidence type="ECO:0000256" key="3">
    <source>
        <dbReference type="ARBA" id="ARBA00022692"/>
    </source>
</evidence>
<evidence type="ECO:0000313" key="12">
    <source>
        <dbReference type="Proteomes" id="UP001054902"/>
    </source>
</evidence>
<keyword evidence="5" id="KW-0677">Repeat</keyword>
<evidence type="ECO:0000256" key="7">
    <source>
        <dbReference type="ARBA" id="ARBA00023136"/>
    </source>
</evidence>
<name>A0AAD3HBC9_9STRA</name>
<dbReference type="SMART" id="SM00369">
    <property type="entry name" value="LRR_TYP"/>
    <property type="match status" value="2"/>
</dbReference>
<dbReference type="PANTHER" id="PTHR48060:SF21">
    <property type="entry name" value="L DOMAIN-LIKE PROTEIN"/>
    <property type="match status" value="1"/>
</dbReference>
<dbReference type="Proteomes" id="UP001054902">
    <property type="component" value="Unassembled WGS sequence"/>
</dbReference>
<evidence type="ECO:0000256" key="8">
    <source>
        <dbReference type="ARBA" id="ARBA00023170"/>
    </source>
</evidence>
<accession>A0AAD3HBC9</accession>
<reference evidence="11 12" key="1">
    <citation type="journal article" date="2021" name="Sci. Rep.">
        <title>The genome of the diatom Chaetoceros tenuissimus carries an ancient integrated fragment of an extant virus.</title>
        <authorList>
            <person name="Hongo Y."/>
            <person name="Kimura K."/>
            <person name="Takaki Y."/>
            <person name="Yoshida Y."/>
            <person name="Baba S."/>
            <person name="Kobayashi G."/>
            <person name="Nagasaki K."/>
            <person name="Hano T."/>
            <person name="Tomaru Y."/>
        </authorList>
    </citation>
    <scope>NUCLEOTIDE SEQUENCE [LARGE SCALE GENOMIC DNA]</scope>
    <source>
        <strain evidence="11 12">NIES-3715</strain>
    </source>
</reference>
<dbReference type="Gene3D" id="3.80.10.10">
    <property type="entry name" value="Ribonuclease Inhibitor"/>
    <property type="match status" value="1"/>
</dbReference>
<dbReference type="AlphaFoldDB" id="A0AAD3HBC9"/>
<sequence>MDPKGDFDKTNMPADTCREVEVTAEVNTCKRFFSASLKVEGLRNGVRNDYCYAYDFLRVFPLKDSQPPTMPPTQAPTQFPTQAPTSSPTQAPTQFPTQAPTQFPTEAPTPQSCVIESMEDRKARIEPILEDIINDEDLQDPMSPQSQAKKWLLEEDTFQVLCAKNCRRDSGGPDNGLVGAVYQRYAAAVFYFSLGGDNDEWFECAQDSATCTFQPTILEGDDVEIIFGENKWLSDVSECEWGGIACRASTECVDRIEFEQNNINGQLPTELSLLFDIRYLIIEGALSEEQYRTNDELLYLNGELPKQVFNTLDQLKFLDLNFNNLAGEIPPGVYEALALEQLDLDFNQLSGEIKPEIGNLTNLTFLQISNNKFSGELPDTFQGLTQLANFDVHINNFTGKIPKSVCDLFEIELGRLNKLRLDCQEVERCPDIFNPRQQCF</sequence>
<evidence type="ECO:0008006" key="13">
    <source>
        <dbReference type="Google" id="ProtNLM"/>
    </source>
</evidence>
<evidence type="ECO:0000256" key="6">
    <source>
        <dbReference type="ARBA" id="ARBA00022989"/>
    </source>
</evidence>
<dbReference type="GO" id="GO:0016020">
    <property type="term" value="C:membrane"/>
    <property type="evidence" value="ECO:0007669"/>
    <property type="project" value="UniProtKB-SubCell"/>
</dbReference>
<evidence type="ECO:0000256" key="10">
    <source>
        <dbReference type="SAM" id="MobiDB-lite"/>
    </source>
</evidence>
<keyword evidence="2" id="KW-0433">Leucine-rich repeat</keyword>
<dbReference type="FunFam" id="3.80.10.10:FF:000413">
    <property type="entry name" value="Inactive leucine-rich repeat receptor-like protein kinase"/>
    <property type="match status" value="1"/>
</dbReference>
<dbReference type="InterPro" id="IPR053211">
    <property type="entry name" value="DNA_repair-toleration"/>
</dbReference>
<dbReference type="InterPro" id="IPR003591">
    <property type="entry name" value="Leu-rich_rpt_typical-subtyp"/>
</dbReference>
<evidence type="ECO:0000313" key="11">
    <source>
        <dbReference type="EMBL" id="GFH57320.1"/>
    </source>
</evidence>
<dbReference type="PANTHER" id="PTHR48060">
    <property type="entry name" value="DNA DAMAGE-REPAIR/TOLERATION PROTEIN DRT100"/>
    <property type="match status" value="1"/>
</dbReference>
<organism evidence="11 12">
    <name type="scientific">Chaetoceros tenuissimus</name>
    <dbReference type="NCBI Taxonomy" id="426638"/>
    <lineage>
        <taxon>Eukaryota</taxon>
        <taxon>Sar</taxon>
        <taxon>Stramenopiles</taxon>
        <taxon>Ochrophyta</taxon>
        <taxon>Bacillariophyta</taxon>
        <taxon>Coscinodiscophyceae</taxon>
        <taxon>Chaetocerotophycidae</taxon>
        <taxon>Chaetocerotales</taxon>
        <taxon>Chaetocerotaceae</taxon>
        <taxon>Chaetoceros</taxon>
    </lineage>
</organism>
<keyword evidence="4" id="KW-0732">Signal</keyword>
<evidence type="ECO:0000256" key="4">
    <source>
        <dbReference type="ARBA" id="ARBA00022729"/>
    </source>
</evidence>
<keyword evidence="6" id="KW-1133">Transmembrane helix</keyword>
<dbReference type="Pfam" id="PF00560">
    <property type="entry name" value="LRR_1"/>
    <property type="match status" value="3"/>
</dbReference>
<dbReference type="InterPro" id="IPR001611">
    <property type="entry name" value="Leu-rich_rpt"/>
</dbReference>
<evidence type="ECO:0000256" key="1">
    <source>
        <dbReference type="ARBA" id="ARBA00004167"/>
    </source>
</evidence>
<gene>
    <name evidence="11" type="ORF">CTEN210_13796</name>
</gene>
<evidence type="ECO:0000256" key="9">
    <source>
        <dbReference type="ARBA" id="ARBA00023180"/>
    </source>
</evidence>
<keyword evidence="3" id="KW-0812">Transmembrane</keyword>
<protein>
    <recommendedName>
        <fullName evidence="13">L domain-like protein</fullName>
    </recommendedName>
</protein>
<dbReference type="SUPFAM" id="SSF52058">
    <property type="entry name" value="L domain-like"/>
    <property type="match status" value="1"/>
</dbReference>
<dbReference type="InterPro" id="IPR032675">
    <property type="entry name" value="LRR_dom_sf"/>
</dbReference>
<comment type="subcellular location">
    <subcellularLocation>
        <location evidence="1">Membrane</location>
        <topology evidence="1">Single-pass membrane protein</topology>
    </subcellularLocation>
</comment>
<keyword evidence="9" id="KW-0325">Glycoprotein</keyword>
<keyword evidence="7" id="KW-0472">Membrane</keyword>
<dbReference type="EMBL" id="BLLK01000058">
    <property type="protein sequence ID" value="GFH57320.1"/>
    <property type="molecule type" value="Genomic_DNA"/>
</dbReference>
<comment type="caution">
    <text evidence="11">The sequence shown here is derived from an EMBL/GenBank/DDBJ whole genome shotgun (WGS) entry which is preliminary data.</text>
</comment>
<keyword evidence="12" id="KW-1185">Reference proteome</keyword>
<evidence type="ECO:0000256" key="2">
    <source>
        <dbReference type="ARBA" id="ARBA00022614"/>
    </source>
</evidence>
<evidence type="ECO:0000256" key="5">
    <source>
        <dbReference type="ARBA" id="ARBA00022737"/>
    </source>
</evidence>